<gene>
    <name evidence="1" type="ORF">MiAbW_03633</name>
</gene>
<dbReference type="AlphaFoldDB" id="A0A5J4FCX7"/>
<comment type="caution">
    <text evidence="1">The sequence shown here is derived from an EMBL/GenBank/DDBJ whole genome shotgun (WGS) entry which is preliminary data.</text>
</comment>
<sequence>MIFLFFFDAKDYIEGINDNNEVLIDLSRFSDFISELNQFIKDKDKLAQLDTPIRRVLDDVLEVKQWFVNNPQQDQITFDT</sequence>
<reference evidence="1 2" key="1">
    <citation type="journal article" date="2019" name="FEMS Microbiol. Lett.">
        <title>A novel salt-tolerant genotype illuminates the sucrose gene evolution in freshwater bloom-forming cyanobacterium Microcystis aeruginosa.</title>
        <authorList>
            <person name="Tanabe Y."/>
            <person name="Yamaguchi H."/>
            <person name="Sano T."/>
            <person name="Kawachi M."/>
        </authorList>
    </citation>
    <scope>NUCLEOTIDE SEQUENCE [LARGE SCALE GENOMIC DNA]</scope>
    <source>
        <strain evidence="1 2">NIES-4325</strain>
    </source>
</reference>
<accession>A0A5J4FCX7</accession>
<dbReference type="RefSeq" id="WP_151697345.1">
    <property type="nucleotide sequence ID" value="NZ_BJKP01000086.1"/>
</dbReference>
<dbReference type="Proteomes" id="UP000376575">
    <property type="component" value="Unassembled WGS sequence"/>
</dbReference>
<organism evidence="1 2">
    <name type="scientific">Microcystis aeruginosa NIES-4325</name>
    <dbReference type="NCBI Taxonomy" id="2569534"/>
    <lineage>
        <taxon>Bacteria</taxon>
        <taxon>Bacillati</taxon>
        <taxon>Cyanobacteriota</taxon>
        <taxon>Cyanophyceae</taxon>
        <taxon>Oscillatoriophycideae</taxon>
        <taxon>Chroococcales</taxon>
        <taxon>Microcystaceae</taxon>
        <taxon>Microcystis</taxon>
    </lineage>
</organism>
<name>A0A5J4FCX7_MICAE</name>
<evidence type="ECO:0000313" key="1">
    <source>
        <dbReference type="EMBL" id="GEA29051.1"/>
    </source>
</evidence>
<protein>
    <submittedName>
        <fullName evidence="1">Uncharacterized protein</fullName>
    </submittedName>
</protein>
<dbReference type="EMBL" id="BJKP01000086">
    <property type="protein sequence ID" value="GEA29051.1"/>
    <property type="molecule type" value="Genomic_DNA"/>
</dbReference>
<evidence type="ECO:0000313" key="2">
    <source>
        <dbReference type="Proteomes" id="UP000376575"/>
    </source>
</evidence>
<proteinExistence type="predicted"/>